<evidence type="ECO:0000313" key="2">
    <source>
        <dbReference type="Proteomes" id="UP000626109"/>
    </source>
</evidence>
<name>A0A813L3S4_POLGL</name>
<dbReference type="EMBL" id="CAJNNW010032664">
    <property type="protein sequence ID" value="CAE8714671.1"/>
    <property type="molecule type" value="Genomic_DNA"/>
</dbReference>
<accession>A0A813L3S4</accession>
<feature type="non-terminal residue" evidence="1">
    <location>
        <position position="151"/>
    </location>
</feature>
<feature type="non-terminal residue" evidence="1">
    <location>
        <position position="1"/>
    </location>
</feature>
<evidence type="ECO:0000313" key="1">
    <source>
        <dbReference type="EMBL" id="CAE8714671.1"/>
    </source>
</evidence>
<organism evidence="1 2">
    <name type="scientific">Polarella glacialis</name>
    <name type="common">Dinoflagellate</name>
    <dbReference type="NCBI Taxonomy" id="89957"/>
    <lineage>
        <taxon>Eukaryota</taxon>
        <taxon>Sar</taxon>
        <taxon>Alveolata</taxon>
        <taxon>Dinophyceae</taxon>
        <taxon>Suessiales</taxon>
        <taxon>Suessiaceae</taxon>
        <taxon>Polarella</taxon>
    </lineage>
</organism>
<sequence length="151" mass="16253">AHTSWCRSSTWQPRRRYLAQQSSPSVLPSQALQLEVAGPFLEKRLKLTIFPVLHGRLSGPGSGEEAAHAIRALAPRQVLVELCAARYGQVLASALLGLPLRPPSRLDILGNIHGGLLQHELAPVLKAARDVGAAIVPVDRPQSATRSRVAQ</sequence>
<gene>
    <name evidence="1" type="ORF">PGLA2088_LOCUS38128</name>
</gene>
<reference evidence="1" key="1">
    <citation type="submission" date="2021-02" db="EMBL/GenBank/DDBJ databases">
        <authorList>
            <person name="Dougan E. K."/>
            <person name="Rhodes N."/>
            <person name="Thang M."/>
            <person name="Chan C."/>
        </authorList>
    </citation>
    <scope>NUCLEOTIDE SEQUENCE</scope>
</reference>
<comment type="caution">
    <text evidence="1">The sequence shown here is derived from an EMBL/GenBank/DDBJ whole genome shotgun (WGS) entry which is preliminary data.</text>
</comment>
<protein>
    <submittedName>
        <fullName evidence="1">Uncharacterized protein</fullName>
    </submittedName>
</protein>
<dbReference type="Proteomes" id="UP000626109">
    <property type="component" value="Unassembled WGS sequence"/>
</dbReference>
<dbReference type="AlphaFoldDB" id="A0A813L3S4"/>
<proteinExistence type="predicted"/>